<dbReference type="CDD" id="cd01184">
    <property type="entry name" value="INT_C_like_1"/>
    <property type="match status" value="1"/>
</dbReference>
<evidence type="ECO:0000313" key="9">
    <source>
        <dbReference type="Proteomes" id="UP000218332"/>
    </source>
</evidence>
<evidence type="ECO:0000259" key="7">
    <source>
        <dbReference type="PROSITE" id="PS51900"/>
    </source>
</evidence>
<dbReference type="Gene3D" id="1.10.150.130">
    <property type="match status" value="1"/>
</dbReference>
<dbReference type="Pfam" id="PF00589">
    <property type="entry name" value="Phage_integrase"/>
    <property type="match status" value="1"/>
</dbReference>
<feature type="domain" description="Tyr recombinase" evidence="6">
    <location>
        <begin position="333"/>
        <end position="524"/>
    </location>
</feature>
<dbReference type="InterPro" id="IPR013762">
    <property type="entry name" value="Integrase-like_cat_sf"/>
</dbReference>
<evidence type="ECO:0000259" key="6">
    <source>
        <dbReference type="PROSITE" id="PS51898"/>
    </source>
</evidence>
<dbReference type="PROSITE" id="PS51898">
    <property type="entry name" value="TYR_RECOMBINASE"/>
    <property type="match status" value="1"/>
</dbReference>
<dbReference type="PROSITE" id="PS51900">
    <property type="entry name" value="CB"/>
    <property type="match status" value="1"/>
</dbReference>
<keyword evidence="2" id="KW-0229">DNA integration</keyword>
<evidence type="ECO:0000256" key="4">
    <source>
        <dbReference type="ARBA" id="ARBA00023172"/>
    </source>
</evidence>
<evidence type="ECO:0000256" key="1">
    <source>
        <dbReference type="ARBA" id="ARBA00008857"/>
    </source>
</evidence>
<dbReference type="InterPro" id="IPR010998">
    <property type="entry name" value="Integrase_recombinase_N"/>
</dbReference>
<dbReference type="GO" id="GO:0015074">
    <property type="term" value="P:DNA integration"/>
    <property type="evidence" value="ECO:0007669"/>
    <property type="project" value="UniProtKB-KW"/>
</dbReference>
<dbReference type="Proteomes" id="UP000218332">
    <property type="component" value="Unassembled WGS sequence"/>
</dbReference>
<dbReference type="GO" id="GO:0003677">
    <property type="term" value="F:DNA binding"/>
    <property type="evidence" value="ECO:0007669"/>
    <property type="project" value="UniProtKB-UniRule"/>
</dbReference>
<keyword evidence="3 5" id="KW-0238">DNA-binding</keyword>
<feature type="domain" description="Core-binding (CB)" evidence="7">
    <location>
        <begin position="209"/>
        <end position="313"/>
    </location>
</feature>
<sequence length="542" mass="62195">MAASQSPSYVLQRLSGFYFRKAVPYPWREILGREIKRPLNADSQQSAIRTARALEARLRRLLSPATLRRLQLSLSHNQIKALVKNWITRELEEFENDLLSAGAMSRDDFIDALDNQGNFLIEARERLGYRDTARAREKATEALRAEGMDTSHSAEPQVLNAFLHGEVELCELSEKLLRSGTTDGEIKRVTSSSAQAFDTEPTKEPTGSHMLSELISQFMDEQRAELRDKTIREYETSLDVLNELWEFGPVTSVSRDAAIRLRDSLLDYPLNRRKGRNSGLSLEEIKKQDWKPISKTTANKHYTRWSHFMSWCVECEIIDKNHLQGKAPKASRSTRRSWEPEELSKLFKHLCSHTYRDDQSWKYWLPILGLATGARIEELCGIESNDVKTDGSSHWYLDIVDSEVRRLKNETSIRKVPLHEQVIGLGFLEFVRTREGGLLFPELERYSSDSLSHEPSKWFGRLKSNLGFGKELVFHSFRHLVRELLHEASTPDSCIKEILGHDQNDVTFGTYGKIKPSTLKGHIDALPLEPYLASMRSYQSRS</sequence>
<keyword evidence="4" id="KW-0233">DNA recombination</keyword>
<gene>
    <name evidence="8" type="ORF">CF392_03715</name>
</gene>
<reference evidence="8 9" key="1">
    <citation type="submission" date="2017-07" db="EMBL/GenBank/DDBJ databases">
        <title>Tamlnaduibacter salinus (Mi-7) genome sequencing.</title>
        <authorList>
            <person name="Verma A."/>
            <person name="Krishnamurthi S."/>
        </authorList>
    </citation>
    <scope>NUCLEOTIDE SEQUENCE [LARGE SCALE GENOMIC DNA]</scope>
    <source>
        <strain evidence="8 9">Mi-7</strain>
    </source>
</reference>
<dbReference type="PANTHER" id="PTHR30349">
    <property type="entry name" value="PHAGE INTEGRASE-RELATED"/>
    <property type="match status" value="1"/>
</dbReference>
<organism evidence="8 9">
    <name type="scientific">Tamilnaduibacter salinus</name>
    <dbReference type="NCBI Taxonomy" id="1484056"/>
    <lineage>
        <taxon>Bacteria</taxon>
        <taxon>Pseudomonadati</taxon>
        <taxon>Pseudomonadota</taxon>
        <taxon>Gammaproteobacteria</taxon>
        <taxon>Pseudomonadales</taxon>
        <taxon>Marinobacteraceae</taxon>
        <taxon>Tamilnaduibacter</taxon>
    </lineage>
</organism>
<comment type="similarity">
    <text evidence="1">Belongs to the 'phage' integrase family.</text>
</comment>
<dbReference type="InterPro" id="IPR044068">
    <property type="entry name" value="CB"/>
</dbReference>
<dbReference type="Gene3D" id="1.10.443.10">
    <property type="entry name" value="Intergrase catalytic core"/>
    <property type="match status" value="1"/>
</dbReference>
<accession>A0A2A2I665</accession>
<proteinExistence type="inferred from homology"/>
<dbReference type="EMBL" id="NMPM01000014">
    <property type="protein sequence ID" value="PAV26796.1"/>
    <property type="molecule type" value="Genomic_DNA"/>
</dbReference>
<dbReference type="InterPro" id="IPR011010">
    <property type="entry name" value="DNA_brk_join_enz"/>
</dbReference>
<name>A0A2A2I665_9GAMM</name>
<keyword evidence="9" id="KW-1185">Reference proteome</keyword>
<dbReference type="SUPFAM" id="SSF56349">
    <property type="entry name" value="DNA breaking-rejoining enzymes"/>
    <property type="match status" value="1"/>
</dbReference>
<evidence type="ECO:0008006" key="10">
    <source>
        <dbReference type="Google" id="ProtNLM"/>
    </source>
</evidence>
<dbReference type="PANTHER" id="PTHR30349:SF41">
    <property type="entry name" value="INTEGRASE_RECOMBINASE PROTEIN MJ0367-RELATED"/>
    <property type="match status" value="1"/>
</dbReference>
<dbReference type="InterPro" id="IPR002104">
    <property type="entry name" value="Integrase_catalytic"/>
</dbReference>
<dbReference type="AlphaFoldDB" id="A0A2A2I665"/>
<evidence type="ECO:0000256" key="3">
    <source>
        <dbReference type="ARBA" id="ARBA00023125"/>
    </source>
</evidence>
<protein>
    <recommendedName>
        <fullName evidence="10">Site-specific recombinase XerD</fullName>
    </recommendedName>
</protein>
<evidence type="ECO:0000256" key="2">
    <source>
        <dbReference type="ARBA" id="ARBA00022908"/>
    </source>
</evidence>
<evidence type="ECO:0000313" key="8">
    <source>
        <dbReference type="EMBL" id="PAV26796.1"/>
    </source>
</evidence>
<dbReference type="InterPro" id="IPR050090">
    <property type="entry name" value="Tyrosine_recombinase_XerCD"/>
</dbReference>
<evidence type="ECO:0000256" key="5">
    <source>
        <dbReference type="PROSITE-ProRule" id="PRU01248"/>
    </source>
</evidence>
<dbReference type="GO" id="GO:0006310">
    <property type="term" value="P:DNA recombination"/>
    <property type="evidence" value="ECO:0007669"/>
    <property type="project" value="UniProtKB-KW"/>
</dbReference>
<comment type="caution">
    <text evidence="8">The sequence shown here is derived from an EMBL/GenBank/DDBJ whole genome shotgun (WGS) entry which is preliminary data.</text>
</comment>